<protein>
    <recommendedName>
        <fullName evidence="3 6">Glucosylceramidase</fullName>
        <ecNumber evidence="3 6">3.2.1.45</ecNumber>
    </recommendedName>
</protein>
<keyword evidence="5 6" id="KW-0378">Hydrolase</keyword>
<dbReference type="GO" id="GO:0004348">
    <property type="term" value="F:glucosylceramidase activity"/>
    <property type="evidence" value="ECO:0007669"/>
    <property type="project" value="UniProtKB-EC"/>
</dbReference>
<feature type="domain" description="Glycosyl hydrolase family 30 beta sandwich" evidence="9">
    <location>
        <begin position="448"/>
        <end position="509"/>
    </location>
</feature>
<evidence type="ECO:0000259" key="8">
    <source>
        <dbReference type="Pfam" id="PF02055"/>
    </source>
</evidence>
<organism evidence="10 11">
    <name type="scientific">Apis cerana cerana</name>
    <name type="common">Oriental honeybee</name>
    <dbReference type="NCBI Taxonomy" id="94128"/>
    <lineage>
        <taxon>Eukaryota</taxon>
        <taxon>Metazoa</taxon>
        <taxon>Ecdysozoa</taxon>
        <taxon>Arthropoda</taxon>
        <taxon>Hexapoda</taxon>
        <taxon>Insecta</taxon>
        <taxon>Pterygota</taxon>
        <taxon>Neoptera</taxon>
        <taxon>Endopterygota</taxon>
        <taxon>Hymenoptera</taxon>
        <taxon>Apocrita</taxon>
        <taxon>Aculeata</taxon>
        <taxon>Apoidea</taxon>
        <taxon>Anthophila</taxon>
        <taxon>Apidae</taxon>
        <taxon>Apis</taxon>
    </lineage>
</organism>
<dbReference type="Gene3D" id="3.20.20.80">
    <property type="entry name" value="Glycosidases"/>
    <property type="match status" value="1"/>
</dbReference>
<evidence type="ECO:0000256" key="7">
    <source>
        <dbReference type="SAM" id="SignalP"/>
    </source>
</evidence>
<dbReference type="EC" id="3.2.1.45" evidence="3 6"/>
<sequence>MNTKDVWTTLLFIISFFFKQSIANDCVPYRVDDEIIACVCNATYCDGIPDNSPEVPTEGNSYWYVSNKQGLRMKVSEIKFDSCENFDADTTITVDSKKKYQKIIGFGGAFTDATGINIAKLSRATQNQLIRAYYDPKKGSRYTLGRVPIGCTDFSTRIYTYDDVLGDTLLKNFSLAPEDYNYKIPYAKLAIELNPEVLLFAAAWSAPLWMKQFDNNITYLKEEHYETYVNYLIKFLDKYKRNGLDIWGITPSNEPLLGFMINDSNISMTWIPETQANWIANYFGPTLASSPFNKTLLLTYDDNRSKIIEYVETAIKIGGKYIAGIGVHWYQDLIYPVTVVDYIHEKFPDKFILMTEASIFDSIWTSSSKLKSEAWQRGEKYILSIIDYMNHWSVGWVDWNMVLDKTGGPTVTNNKLDAPIIVNPETDEFYKQPLYYAIKHVSRFVDRGSFRISITDNNSVNSTAFLTPSGETVVVLYNGATSTKRIILKDLQKDNKLCLELSPQSMNTLKYK</sequence>
<keyword evidence="4 7" id="KW-0732">Signal</keyword>
<feature type="signal peptide" evidence="7">
    <location>
        <begin position="1"/>
        <end position="23"/>
    </location>
</feature>
<dbReference type="SUPFAM" id="SSF51445">
    <property type="entry name" value="(Trans)glycosidases"/>
    <property type="match status" value="1"/>
</dbReference>
<keyword evidence="6" id="KW-0746">Sphingolipid metabolism</keyword>
<evidence type="ECO:0000256" key="2">
    <source>
        <dbReference type="ARBA" id="ARBA00005382"/>
    </source>
</evidence>
<dbReference type="PANTHER" id="PTHR11069:SF23">
    <property type="entry name" value="LYSOSOMAL ACID GLUCOSYLCERAMIDASE"/>
    <property type="match status" value="1"/>
</dbReference>
<evidence type="ECO:0000313" key="11">
    <source>
        <dbReference type="Proteomes" id="UP000242457"/>
    </source>
</evidence>
<dbReference type="GO" id="GO:0006680">
    <property type="term" value="P:glucosylceramide catabolic process"/>
    <property type="evidence" value="ECO:0007669"/>
    <property type="project" value="TreeGrafter"/>
</dbReference>
<accession>A0A2A3EKU2</accession>
<dbReference type="EMBL" id="KZ288219">
    <property type="protein sequence ID" value="PBC32337.1"/>
    <property type="molecule type" value="Genomic_DNA"/>
</dbReference>
<dbReference type="Pfam" id="PF17189">
    <property type="entry name" value="Glyco_hydro_30C"/>
    <property type="match status" value="1"/>
</dbReference>
<dbReference type="InterPro" id="IPR001139">
    <property type="entry name" value="Glyco_hydro_30"/>
</dbReference>
<comment type="catalytic activity">
    <reaction evidence="1">
        <text>a beta-D-glucosyl-(1&lt;-&gt;1')-N-acylsphing-4-enine + H2O = an N-acylsphing-4-enine + D-glucose</text>
        <dbReference type="Rhea" id="RHEA:13269"/>
        <dbReference type="ChEBI" id="CHEBI:4167"/>
        <dbReference type="ChEBI" id="CHEBI:15377"/>
        <dbReference type="ChEBI" id="CHEBI:22801"/>
        <dbReference type="ChEBI" id="CHEBI:52639"/>
        <dbReference type="EC" id="3.2.1.45"/>
    </reaction>
    <physiologicalReaction direction="left-to-right" evidence="1">
        <dbReference type="Rhea" id="RHEA:13270"/>
    </physiologicalReaction>
</comment>
<dbReference type="InterPro" id="IPR033452">
    <property type="entry name" value="GH30_C"/>
</dbReference>
<dbReference type="AlphaFoldDB" id="A0A2A3EKU2"/>
<keyword evidence="6" id="KW-0443">Lipid metabolism</keyword>
<reference evidence="10 11" key="1">
    <citation type="submission" date="2014-07" db="EMBL/GenBank/DDBJ databases">
        <title>Genomic and transcriptomic analysis on Apis cerana provide comprehensive insights into honey bee biology.</title>
        <authorList>
            <person name="Diao Q."/>
            <person name="Sun L."/>
            <person name="Zheng H."/>
            <person name="Zheng H."/>
            <person name="Xu S."/>
            <person name="Wang S."/>
            <person name="Zeng Z."/>
            <person name="Hu F."/>
            <person name="Su S."/>
            <person name="Wu J."/>
        </authorList>
    </citation>
    <scope>NUCLEOTIDE SEQUENCE [LARGE SCALE GENOMIC DNA]</scope>
    <source>
        <tissue evidence="10">Pupae without intestine</tissue>
    </source>
</reference>
<dbReference type="InterPro" id="IPR017853">
    <property type="entry name" value="GH"/>
</dbReference>
<gene>
    <name evidence="10" type="ORF">APICC_06000</name>
</gene>
<evidence type="ECO:0000256" key="4">
    <source>
        <dbReference type="ARBA" id="ARBA00022729"/>
    </source>
</evidence>
<evidence type="ECO:0000313" key="10">
    <source>
        <dbReference type="EMBL" id="PBC32337.1"/>
    </source>
</evidence>
<comment type="similarity">
    <text evidence="2 6">Belongs to the glycosyl hydrolase 30 family.</text>
</comment>
<dbReference type="OrthoDB" id="2160638at2759"/>
<dbReference type="Pfam" id="PF02055">
    <property type="entry name" value="Glyco_hydro_30"/>
    <property type="match status" value="1"/>
</dbReference>
<evidence type="ECO:0000256" key="3">
    <source>
        <dbReference type="ARBA" id="ARBA00012658"/>
    </source>
</evidence>
<keyword evidence="11" id="KW-1185">Reference proteome</keyword>
<evidence type="ECO:0000256" key="1">
    <source>
        <dbReference type="ARBA" id="ARBA00001013"/>
    </source>
</evidence>
<proteinExistence type="inferred from homology"/>
<dbReference type="InterPro" id="IPR033453">
    <property type="entry name" value="Glyco_hydro_30_TIM-barrel"/>
</dbReference>
<name>A0A2A3EKU2_APICC</name>
<dbReference type="GO" id="GO:0016020">
    <property type="term" value="C:membrane"/>
    <property type="evidence" value="ECO:0007669"/>
    <property type="project" value="GOC"/>
</dbReference>
<evidence type="ECO:0000259" key="9">
    <source>
        <dbReference type="Pfam" id="PF17189"/>
    </source>
</evidence>
<feature type="domain" description="Glycosyl hydrolase family 30 TIM-barrel" evidence="8">
    <location>
        <begin position="103"/>
        <end position="445"/>
    </location>
</feature>
<dbReference type="PRINTS" id="PR00843">
    <property type="entry name" value="GLHYDRLASE30"/>
</dbReference>
<dbReference type="PANTHER" id="PTHR11069">
    <property type="entry name" value="GLUCOSYLCERAMIDASE"/>
    <property type="match status" value="1"/>
</dbReference>
<dbReference type="Proteomes" id="UP000242457">
    <property type="component" value="Unassembled WGS sequence"/>
</dbReference>
<evidence type="ECO:0000256" key="5">
    <source>
        <dbReference type="ARBA" id="ARBA00022801"/>
    </source>
</evidence>
<keyword evidence="6" id="KW-0326">Glycosidase</keyword>
<dbReference type="SUPFAM" id="SSF51011">
    <property type="entry name" value="Glycosyl hydrolase domain"/>
    <property type="match status" value="1"/>
</dbReference>
<dbReference type="STRING" id="94128.A0A2A3EKU2"/>
<evidence type="ECO:0000256" key="6">
    <source>
        <dbReference type="RuleBase" id="RU361188"/>
    </source>
</evidence>
<feature type="chain" id="PRO_5012087758" description="Glucosylceramidase" evidence="7">
    <location>
        <begin position="24"/>
        <end position="512"/>
    </location>
</feature>